<evidence type="ECO:0000313" key="1">
    <source>
        <dbReference type="EMBL" id="QDS99333.1"/>
    </source>
</evidence>
<dbReference type="EMBL" id="CP036263">
    <property type="protein sequence ID" value="QDS99333.1"/>
    <property type="molecule type" value="Genomic_DNA"/>
</dbReference>
<keyword evidence="2" id="KW-1185">Reference proteome</keyword>
<dbReference type="Pfam" id="PF24251">
    <property type="entry name" value="DUF7453"/>
    <property type="match status" value="1"/>
</dbReference>
<dbReference type="AlphaFoldDB" id="A0A517MWT3"/>
<proteinExistence type="predicted"/>
<evidence type="ECO:0000313" key="2">
    <source>
        <dbReference type="Proteomes" id="UP000319852"/>
    </source>
</evidence>
<dbReference type="InterPro" id="IPR055876">
    <property type="entry name" value="DUF7453"/>
</dbReference>
<sequence length="561" mass="57499">MLFFATAFCSLCSAAELRKVALSGELVPGNSGVFAGFGVPVLNDAGQVAFVGTRIVNGFGTFNGIWSEGNGSMALVAEAGSLAPGTTQNFLSFQRLALNDAGQTHFCGSTADGIGIWSEGNGPLSLVAIEGHAAPNTSGVFWSVANGFPIPVFNDTGQTTIIGTVITPGIPDNQQGIWATKSGTLALVALAGDAAPTNSPGEFFANPFSNPVINSEGHLAFLGGLTGPPEVGGNFGTAVWLEADGILTEVARTGVSIPGTTHTVLGFDNPVINDLGRTAFRGHLNGNAGWGVWSEGSGNLDLVARTGDEAPGTTASFSTLHLPVLSNTGETAFQGALFGPGVDQNNSSGIWAERDGSLALVARAGDIAPGTNAPFSYFTNENNPVINALGQVAFTARAGGADGIWAQDSSGVLSLIALEGDTIDVGNGGNPDLRTIAHLDFISNSLVMNSGNGDGRPSGLNDLGQLAFRAMFTDSTSGIFVSSEAAVNGDFNNSGMVDGADFLAWQRGESPIPLSISDLVIWENSYGSSTLLSAVSTTVPEPSSHVVILLGCFFAAIYWRT</sequence>
<reference evidence="1 2" key="1">
    <citation type="submission" date="2019-02" db="EMBL/GenBank/DDBJ databases">
        <title>Deep-cultivation of Planctomycetes and their phenomic and genomic characterization uncovers novel biology.</title>
        <authorList>
            <person name="Wiegand S."/>
            <person name="Jogler M."/>
            <person name="Boedeker C."/>
            <person name="Pinto D."/>
            <person name="Vollmers J."/>
            <person name="Rivas-Marin E."/>
            <person name="Kohn T."/>
            <person name="Peeters S.H."/>
            <person name="Heuer A."/>
            <person name="Rast P."/>
            <person name="Oberbeckmann S."/>
            <person name="Bunk B."/>
            <person name="Jeske O."/>
            <person name="Meyerdierks A."/>
            <person name="Storesund J.E."/>
            <person name="Kallscheuer N."/>
            <person name="Luecker S."/>
            <person name="Lage O.M."/>
            <person name="Pohl T."/>
            <person name="Merkel B.J."/>
            <person name="Hornburger P."/>
            <person name="Mueller R.-W."/>
            <person name="Bruemmer F."/>
            <person name="Labrenz M."/>
            <person name="Spormann A.M."/>
            <person name="Op den Camp H."/>
            <person name="Overmann J."/>
            <person name="Amann R."/>
            <person name="Jetten M.S.M."/>
            <person name="Mascher T."/>
            <person name="Medema M.H."/>
            <person name="Devos D.P."/>
            <person name="Kaster A.-K."/>
            <person name="Ovreas L."/>
            <person name="Rohde M."/>
            <person name="Galperin M.Y."/>
            <person name="Jogler C."/>
        </authorList>
    </citation>
    <scope>NUCLEOTIDE SEQUENCE [LARGE SCALE GENOMIC DNA]</scope>
    <source>
        <strain evidence="1 2">HG15A2</strain>
    </source>
</reference>
<gene>
    <name evidence="1" type="ORF">HG15A2_26550</name>
</gene>
<protein>
    <submittedName>
        <fullName evidence="1">Uncharacterized protein</fullName>
    </submittedName>
</protein>
<organism evidence="1 2">
    <name type="scientific">Adhaeretor mobilis</name>
    <dbReference type="NCBI Taxonomy" id="1930276"/>
    <lineage>
        <taxon>Bacteria</taxon>
        <taxon>Pseudomonadati</taxon>
        <taxon>Planctomycetota</taxon>
        <taxon>Planctomycetia</taxon>
        <taxon>Pirellulales</taxon>
        <taxon>Lacipirellulaceae</taxon>
        <taxon>Adhaeretor</taxon>
    </lineage>
</organism>
<accession>A0A517MWT3</accession>
<dbReference type="Proteomes" id="UP000319852">
    <property type="component" value="Chromosome"/>
</dbReference>
<dbReference type="KEGG" id="amob:HG15A2_26550"/>
<dbReference type="NCBIfam" id="TIGR05002">
    <property type="entry name" value="NxxGxxAF_repeat"/>
    <property type="match status" value="7"/>
</dbReference>
<name>A0A517MWT3_9BACT</name>